<proteinExistence type="predicted"/>
<comment type="caution">
    <text evidence="1">The sequence shown here is derived from an EMBL/GenBank/DDBJ whole genome shotgun (WGS) entry which is preliminary data.</text>
</comment>
<dbReference type="SUPFAM" id="SSF74784">
    <property type="entry name" value="Translin"/>
    <property type="match status" value="1"/>
</dbReference>
<dbReference type="EMBL" id="MHIA01000020">
    <property type="protein sequence ID" value="OGY41974.1"/>
    <property type="molecule type" value="Genomic_DNA"/>
</dbReference>
<name>A0A1G1XPV1_9BACT</name>
<gene>
    <name evidence="1" type="ORF">A2Y67_01095</name>
</gene>
<dbReference type="Proteomes" id="UP000176260">
    <property type="component" value="Unassembled WGS sequence"/>
</dbReference>
<reference evidence="1 2" key="1">
    <citation type="journal article" date="2016" name="Nat. Commun.">
        <title>Thousands of microbial genomes shed light on interconnected biogeochemical processes in an aquifer system.</title>
        <authorList>
            <person name="Anantharaman K."/>
            <person name="Brown C.T."/>
            <person name="Hug L.A."/>
            <person name="Sharon I."/>
            <person name="Castelle C.J."/>
            <person name="Probst A.J."/>
            <person name="Thomas B.C."/>
            <person name="Singh A."/>
            <person name="Wilkins M.J."/>
            <person name="Karaoz U."/>
            <person name="Brodie E.L."/>
            <person name="Williams K.H."/>
            <person name="Hubbard S.S."/>
            <person name="Banfield J.F."/>
        </authorList>
    </citation>
    <scope>NUCLEOTIDE SEQUENCE [LARGE SCALE GENOMIC DNA]</scope>
</reference>
<dbReference type="InterPro" id="IPR002848">
    <property type="entry name" value="Translin_fam"/>
</dbReference>
<dbReference type="GO" id="GO:0043565">
    <property type="term" value="F:sequence-specific DNA binding"/>
    <property type="evidence" value="ECO:0007669"/>
    <property type="project" value="InterPro"/>
</dbReference>
<dbReference type="InterPro" id="IPR036081">
    <property type="entry name" value="Translin_sf"/>
</dbReference>
<dbReference type="AlphaFoldDB" id="A0A1G1XPV1"/>
<evidence type="ECO:0000313" key="2">
    <source>
        <dbReference type="Proteomes" id="UP000176260"/>
    </source>
</evidence>
<sequence length="192" mass="22320">MLDKKFFAKLKKEYDSYDVNRRIIIRHSNDILKLAKMAIFALHRDNMAEAEKCFQEADKLFQYLGTKIKIEKGLDYEGAYLAAMEEYVEAKLFYQYLKTGKISAIPGLKIDCDSYLGGLSDFTGELVRKAVYLATRHRYDEVAACEQTIEAVVGELLQFNLLGPLRPKYDQAKNNLRKIEEIMYDLEIKKRH</sequence>
<dbReference type="Pfam" id="PF01997">
    <property type="entry name" value="Translin"/>
    <property type="match status" value="1"/>
</dbReference>
<protein>
    <recommendedName>
        <fullName evidence="3">Haloacid dehalogenase</fullName>
    </recommendedName>
</protein>
<dbReference type="PANTHER" id="PTHR10741">
    <property type="entry name" value="TRANSLIN AND TRANSLIN ASSOCIATED PROTEIN X"/>
    <property type="match status" value="1"/>
</dbReference>
<organism evidence="1 2">
    <name type="scientific">Candidatus Buchananbacteria bacterium RBG_13_39_9</name>
    <dbReference type="NCBI Taxonomy" id="1797531"/>
    <lineage>
        <taxon>Bacteria</taxon>
        <taxon>Candidatus Buchananiibacteriota</taxon>
    </lineage>
</organism>
<dbReference type="Gene3D" id="1.20.58.2140">
    <property type="match status" value="1"/>
</dbReference>
<dbReference type="CDD" id="cd14820">
    <property type="entry name" value="TRAX"/>
    <property type="match status" value="1"/>
</dbReference>
<accession>A0A1G1XPV1</accession>
<evidence type="ECO:0000313" key="1">
    <source>
        <dbReference type="EMBL" id="OGY41974.1"/>
    </source>
</evidence>
<evidence type="ECO:0008006" key="3">
    <source>
        <dbReference type="Google" id="ProtNLM"/>
    </source>
</evidence>